<comment type="subcellular location">
    <subcellularLocation>
        <location evidence="1 13">Cytoplasm</location>
    </subcellularLocation>
</comment>
<dbReference type="GO" id="GO:0140096">
    <property type="term" value="F:catalytic activity, acting on a protein"/>
    <property type="evidence" value="ECO:0007669"/>
    <property type="project" value="UniProtKB-ARBA"/>
</dbReference>
<dbReference type="EC" id="6.1.1.6" evidence="13"/>
<dbReference type="CDD" id="cd04322">
    <property type="entry name" value="LysRS_N"/>
    <property type="match status" value="1"/>
</dbReference>
<dbReference type="PANTHER" id="PTHR42918:SF15">
    <property type="entry name" value="LYSINE--TRNA LIGASE, CHLOROPLASTIC_MITOCHONDRIAL"/>
    <property type="match status" value="1"/>
</dbReference>
<dbReference type="GO" id="GO:0004824">
    <property type="term" value="F:lysine-tRNA ligase activity"/>
    <property type="evidence" value="ECO:0007669"/>
    <property type="project" value="UniProtKB-UniRule"/>
</dbReference>
<keyword evidence="9 13" id="KW-0460">Magnesium</keyword>
<dbReference type="InterPro" id="IPR044136">
    <property type="entry name" value="Lys-tRNA-ligase_II_N"/>
</dbReference>
<feature type="domain" description="Aminoacyl-transfer RNA synthetases class-II family profile" evidence="15">
    <location>
        <begin position="178"/>
        <end position="487"/>
    </location>
</feature>
<evidence type="ECO:0000256" key="11">
    <source>
        <dbReference type="ARBA" id="ARBA00023146"/>
    </source>
</evidence>
<dbReference type="AlphaFoldDB" id="A0AA48HYP2"/>
<sequence length="492" mass="56905">MENFLKNNDEVFNIKLKSLLEMQKKGNDPFSISSFNRTDFSEDIIEDFKNRPEEKKANIAGRIIRLRSMGKASFVDILDSRGKIQVYVKSDDIGPEKYEEFKSFNVGDFLGISGFVFKTKKDEISVHAQKITLLSKSLRSLPEKFHGFKDIDLRYRQRYLDLIVNREVKKVFEKRILIIKTIRNYLDSLGFVEVETPIMNIIPGGASARPFITHHNALNLDLYLRIAPELYLKRLIVGGMEKVYEIGRLFRNEGVSTKHNPEFTTVELYEAYSDYNDMMRITEDIIINCCISVNDKLNITYQGVEINLEKPFLRLSMLEAIKKYTEVDFSPFLHDKNKILKNCEKINLKVDGNLSTGEILSFVFEEKVESNLMQPTFIYDYPVEISPLAKKKKEDPQFTQRFELFIAGREFANAYSELNDPIDQRLRFEEQELKRKNGDEEANKIDEDFLTALEYGMPPTGGLGIGIDRLVMLLTNSSSIKDVILFPTMKSL</sequence>
<dbReference type="CDD" id="cd00775">
    <property type="entry name" value="LysRS_core"/>
    <property type="match status" value="1"/>
</dbReference>
<keyword evidence="10 13" id="KW-0648">Protein biosynthesis</keyword>
<dbReference type="InterPro" id="IPR004365">
    <property type="entry name" value="NA-bd_OB_tRNA"/>
</dbReference>
<protein>
    <recommendedName>
        <fullName evidence="13">Lysine--tRNA ligase</fullName>
        <ecNumber evidence="13">6.1.1.6</ecNumber>
    </recommendedName>
    <alternativeName>
        <fullName evidence="13">Lysyl-tRNA synthetase</fullName>
        <shortName evidence="13">LysRS</shortName>
    </alternativeName>
</protein>
<dbReference type="SUPFAM" id="SSF55681">
    <property type="entry name" value="Class II aaRS and biotin synthetases"/>
    <property type="match status" value="1"/>
</dbReference>
<dbReference type="KEGG" id="ips:CfP315_0759"/>
<dbReference type="PRINTS" id="PR00982">
    <property type="entry name" value="TRNASYNTHLYS"/>
</dbReference>
<feature type="binding site" evidence="13">
    <location>
        <position position="403"/>
    </location>
    <ligand>
        <name>Mg(2+)</name>
        <dbReference type="ChEBI" id="CHEBI:18420"/>
        <label>1</label>
    </ligand>
</feature>
<evidence type="ECO:0000256" key="9">
    <source>
        <dbReference type="ARBA" id="ARBA00022842"/>
    </source>
</evidence>
<evidence type="ECO:0000256" key="4">
    <source>
        <dbReference type="ARBA" id="ARBA00022490"/>
    </source>
</evidence>
<dbReference type="GO" id="GO:0000287">
    <property type="term" value="F:magnesium ion binding"/>
    <property type="evidence" value="ECO:0007669"/>
    <property type="project" value="UniProtKB-UniRule"/>
</dbReference>
<gene>
    <name evidence="13" type="primary">lysS</name>
    <name evidence="16" type="ORF">CfP315_0759</name>
</gene>
<comment type="similarity">
    <text evidence="2 13">Belongs to the class-II aminoacyl-tRNA synthetase family.</text>
</comment>
<keyword evidence="6 13" id="KW-0479">Metal-binding</keyword>
<dbReference type="Pfam" id="PF00152">
    <property type="entry name" value="tRNA-synt_2"/>
    <property type="match status" value="1"/>
</dbReference>
<dbReference type="GO" id="GO:0005524">
    <property type="term" value="F:ATP binding"/>
    <property type="evidence" value="ECO:0007669"/>
    <property type="project" value="UniProtKB-UniRule"/>
</dbReference>
<dbReference type="SUPFAM" id="SSF50249">
    <property type="entry name" value="Nucleic acid-binding proteins"/>
    <property type="match status" value="1"/>
</dbReference>
<evidence type="ECO:0000256" key="3">
    <source>
        <dbReference type="ARBA" id="ARBA00011738"/>
    </source>
</evidence>
<comment type="subunit">
    <text evidence="3 13">Homodimer.</text>
</comment>
<dbReference type="InterPro" id="IPR006195">
    <property type="entry name" value="aa-tRNA-synth_II"/>
</dbReference>
<keyword evidence="5 13" id="KW-0436">Ligase</keyword>
<dbReference type="GO" id="GO:0016740">
    <property type="term" value="F:transferase activity"/>
    <property type="evidence" value="ECO:0007669"/>
    <property type="project" value="UniProtKB-ARBA"/>
</dbReference>
<dbReference type="InterPro" id="IPR012340">
    <property type="entry name" value="NA-bd_OB-fold"/>
</dbReference>
<evidence type="ECO:0000256" key="5">
    <source>
        <dbReference type="ARBA" id="ARBA00022598"/>
    </source>
</evidence>
<evidence type="ECO:0000256" key="6">
    <source>
        <dbReference type="ARBA" id="ARBA00022723"/>
    </source>
</evidence>
<dbReference type="Proteomes" id="UP001337580">
    <property type="component" value="Chromosome"/>
</dbReference>
<keyword evidence="4 13" id="KW-0963">Cytoplasm</keyword>
<dbReference type="InterPro" id="IPR002313">
    <property type="entry name" value="Lys-tRNA-ligase_II"/>
</dbReference>
<organism evidence="16">
    <name type="scientific">Candidatus Improbicoccus pseudotrichonymphae</name>
    <dbReference type="NCBI Taxonomy" id="3033792"/>
    <lineage>
        <taxon>Bacteria</taxon>
        <taxon>Bacillati</taxon>
        <taxon>Bacillota</taxon>
        <taxon>Clostridia</taxon>
        <taxon>Candidatus Improbicoccus</taxon>
    </lineage>
</organism>
<dbReference type="NCBIfam" id="NF001756">
    <property type="entry name" value="PRK00484.1"/>
    <property type="match status" value="1"/>
</dbReference>
<dbReference type="GO" id="GO:0005829">
    <property type="term" value="C:cytosol"/>
    <property type="evidence" value="ECO:0007669"/>
    <property type="project" value="TreeGrafter"/>
</dbReference>
<proteinExistence type="inferred from homology"/>
<keyword evidence="8 13" id="KW-0067">ATP-binding</keyword>
<reference evidence="16" key="1">
    <citation type="journal article" date="2023" name="ISME J.">
        <title>Emergence of putative energy parasites within Clostridia revealed by genome analysis of a novel endosymbiotic clade.</title>
        <authorList>
            <person name="Takahashi K."/>
            <person name="Kuwahara H."/>
            <person name="Horikawa Y."/>
            <person name="Izawa K."/>
            <person name="Kato D."/>
            <person name="Inagaki T."/>
            <person name="Yuki M."/>
            <person name="Ohkuma M."/>
            <person name="Hongoh Y."/>
        </authorList>
    </citation>
    <scope>NUCLEOTIDE SEQUENCE</scope>
    <source>
        <strain evidence="16">CfP3-15</strain>
    </source>
</reference>
<name>A0AA48HYP2_9FIRM</name>
<evidence type="ECO:0000256" key="7">
    <source>
        <dbReference type="ARBA" id="ARBA00022741"/>
    </source>
</evidence>
<evidence type="ECO:0000256" key="2">
    <source>
        <dbReference type="ARBA" id="ARBA00008226"/>
    </source>
</evidence>
<dbReference type="InterPro" id="IPR045864">
    <property type="entry name" value="aa-tRNA-synth_II/BPL/LPL"/>
</dbReference>
<dbReference type="FunFam" id="3.30.930.10:FF:000001">
    <property type="entry name" value="Lysine--tRNA ligase"/>
    <property type="match status" value="1"/>
</dbReference>
<dbReference type="InterPro" id="IPR004364">
    <property type="entry name" value="Aa-tRNA-synt_II"/>
</dbReference>
<accession>A0AA48HYP2</accession>
<comment type="cofactor">
    <cofactor evidence="13 14">
        <name>Mg(2+)</name>
        <dbReference type="ChEBI" id="CHEBI:18420"/>
    </cofactor>
    <text evidence="13 14">Binds 3 Mg(2+) ions per subunit.</text>
</comment>
<evidence type="ECO:0000313" key="16">
    <source>
        <dbReference type="EMBL" id="BED92166.1"/>
    </source>
</evidence>
<dbReference type="EMBL" id="AP027924">
    <property type="protein sequence ID" value="BED92166.1"/>
    <property type="molecule type" value="Genomic_DNA"/>
</dbReference>
<dbReference type="NCBIfam" id="TIGR00499">
    <property type="entry name" value="lysS_bact"/>
    <property type="match status" value="1"/>
</dbReference>
<keyword evidence="11 13" id="KW-0030">Aminoacyl-tRNA synthetase</keyword>
<evidence type="ECO:0000256" key="1">
    <source>
        <dbReference type="ARBA" id="ARBA00004496"/>
    </source>
</evidence>
<dbReference type="FunFam" id="2.40.50.140:FF:000024">
    <property type="entry name" value="Lysine--tRNA ligase"/>
    <property type="match status" value="1"/>
</dbReference>
<evidence type="ECO:0000256" key="12">
    <source>
        <dbReference type="ARBA" id="ARBA00048573"/>
    </source>
</evidence>
<dbReference type="HAMAP" id="MF_00252">
    <property type="entry name" value="Lys_tRNA_synth_class2"/>
    <property type="match status" value="1"/>
</dbReference>
<evidence type="ECO:0000256" key="8">
    <source>
        <dbReference type="ARBA" id="ARBA00022840"/>
    </source>
</evidence>
<dbReference type="PANTHER" id="PTHR42918">
    <property type="entry name" value="LYSYL-TRNA SYNTHETASE"/>
    <property type="match status" value="1"/>
</dbReference>
<evidence type="ECO:0000259" key="15">
    <source>
        <dbReference type="PROSITE" id="PS50862"/>
    </source>
</evidence>
<dbReference type="Pfam" id="PF01336">
    <property type="entry name" value="tRNA_anti-codon"/>
    <property type="match status" value="1"/>
</dbReference>
<evidence type="ECO:0000256" key="13">
    <source>
        <dbReference type="HAMAP-Rule" id="MF_00252"/>
    </source>
</evidence>
<evidence type="ECO:0000256" key="14">
    <source>
        <dbReference type="RuleBase" id="RU000336"/>
    </source>
</evidence>
<dbReference type="Gene3D" id="2.40.50.140">
    <property type="entry name" value="Nucleic acid-binding proteins"/>
    <property type="match status" value="1"/>
</dbReference>
<dbReference type="InterPro" id="IPR018149">
    <property type="entry name" value="Lys-tRNA-synth_II_C"/>
</dbReference>
<keyword evidence="7 13" id="KW-0547">Nucleotide-binding</keyword>
<feature type="binding site" evidence="13">
    <location>
        <position position="410"/>
    </location>
    <ligand>
        <name>Mg(2+)</name>
        <dbReference type="ChEBI" id="CHEBI:18420"/>
        <label>1</label>
    </ligand>
</feature>
<dbReference type="Gene3D" id="3.30.930.10">
    <property type="entry name" value="Bira Bifunctional Protein, Domain 2"/>
    <property type="match status" value="1"/>
</dbReference>
<dbReference type="GO" id="GO:0006430">
    <property type="term" value="P:lysyl-tRNA aminoacylation"/>
    <property type="evidence" value="ECO:0007669"/>
    <property type="project" value="UniProtKB-UniRule"/>
</dbReference>
<dbReference type="PROSITE" id="PS50862">
    <property type="entry name" value="AA_TRNA_LIGASE_II"/>
    <property type="match status" value="1"/>
</dbReference>
<comment type="catalytic activity">
    <reaction evidence="12 13 14">
        <text>tRNA(Lys) + L-lysine + ATP = L-lysyl-tRNA(Lys) + AMP + diphosphate</text>
        <dbReference type="Rhea" id="RHEA:20792"/>
        <dbReference type="Rhea" id="RHEA-COMP:9696"/>
        <dbReference type="Rhea" id="RHEA-COMP:9697"/>
        <dbReference type="ChEBI" id="CHEBI:30616"/>
        <dbReference type="ChEBI" id="CHEBI:32551"/>
        <dbReference type="ChEBI" id="CHEBI:33019"/>
        <dbReference type="ChEBI" id="CHEBI:78442"/>
        <dbReference type="ChEBI" id="CHEBI:78529"/>
        <dbReference type="ChEBI" id="CHEBI:456215"/>
        <dbReference type="EC" id="6.1.1.6"/>
    </reaction>
</comment>
<feature type="binding site" evidence="13">
    <location>
        <position position="410"/>
    </location>
    <ligand>
        <name>Mg(2+)</name>
        <dbReference type="ChEBI" id="CHEBI:18420"/>
        <label>2</label>
    </ligand>
</feature>
<dbReference type="GO" id="GO:0000049">
    <property type="term" value="F:tRNA binding"/>
    <property type="evidence" value="ECO:0007669"/>
    <property type="project" value="TreeGrafter"/>
</dbReference>
<evidence type="ECO:0000256" key="10">
    <source>
        <dbReference type="ARBA" id="ARBA00022917"/>
    </source>
</evidence>